<dbReference type="InterPro" id="IPR019786">
    <property type="entry name" value="Zinc_finger_PHD-type_CS"/>
</dbReference>
<feature type="region of interest" description="Disordered" evidence="7">
    <location>
        <begin position="447"/>
        <end position="525"/>
    </location>
</feature>
<proteinExistence type="inferred from homology"/>
<evidence type="ECO:0000256" key="7">
    <source>
        <dbReference type="SAM" id="MobiDB-lite"/>
    </source>
</evidence>
<dbReference type="InterPro" id="IPR013083">
    <property type="entry name" value="Znf_RING/FYVE/PHD"/>
</dbReference>
<dbReference type="EMBL" id="VIFY01000006">
    <property type="protein sequence ID" value="TQB76822.1"/>
    <property type="molecule type" value="Genomic_DNA"/>
</dbReference>
<keyword evidence="5" id="KW-0862">Zinc</keyword>
<accession>A0A507R2C4</accession>
<dbReference type="InterPro" id="IPR050483">
    <property type="entry name" value="CoA-transferase_III_domain"/>
</dbReference>
<evidence type="ECO:0000256" key="6">
    <source>
        <dbReference type="PROSITE-ProRule" id="PRU00146"/>
    </source>
</evidence>
<feature type="compositionally biased region" description="Low complexity" evidence="7">
    <location>
        <begin position="729"/>
        <end position="748"/>
    </location>
</feature>
<dbReference type="InterPro" id="IPR001965">
    <property type="entry name" value="Znf_PHD"/>
</dbReference>
<dbReference type="Pfam" id="PF02515">
    <property type="entry name" value="CoA_transf_3"/>
    <property type="match status" value="1"/>
</dbReference>
<dbReference type="SMART" id="SM00249">
    <property type="entry name" value="PHD"/>
    <property type="match status" value="1"/>
</dbReference>
<keyword evidence="4 6" id="KW-0863">Zinc-finger</keyword>
<dbReference type="Gene3D" id="3.30.1540.10">
    <property type="entry name" value="formyl-coa transferase, domain 3"/>
    <property type="match status" value="1"/>
</dbReference>
<dbReference type="PROSITE" id="PS50016">
    <property type="entry name" value="ZF_PHD_2"/>
    <property type="match status" value="1"/>
</dbReference>
<dbReference type="GO" id="GO:0008270">
    <property type="term" value="F:zinc ion binding"/>
    <property type="evidence" value="ECO:0007669"/>
    <property type="project" value="UniProtKB-KW"/>
</dbReference>
<feature type="region of interest" description="Disordered" evidence="7">
    <location>
        <begin position="646"/>
        <end position="770"/>
    </location>
</feature>
<dbReference type="SUPFAM" id="SSF57903">
    <property type="entry name" value="FYVE/PHD zinc finger"/>
    <property type="match status" value="1"/>
</dbReference>
<dbReference type="InterPro" id="IPR019787">
    <property type="entry name" value="Znf_PHD-finger"/>
</dbReference>
<keyword evidence="10" id="KW-1185">Reference proteome</keyword>
<evidence type="ECO:0000256" key="2">
    <source>
        <dbReference type="ARBA" id="ARBA00022679"/>
    </source>
</evidence>
<dbReference type="STRING" id="5098.A0A507R2C4"/>
<feature type="compositionally biased region" description="Polar residues" evidence="7">
    <location>
        <begin position="488"/>
        <end position="507"/>
    </location>
</feature>
<feature type="compositionally biased region" description="Polar residues" evidence="7">
    <location>
        <begin position="922"/>
        <end position="941"/>
    </location>
</feature>
<keyword evidence="2" id="KW-0808">Transferase</keyword>
<feature type="compositionally biased region" description="Low complexity" evidence="7">
    <location>
        <begin position="508"/>
        <end position="518"/>
    </location>
</feature>
<name>A0A507R2C4_MONPU</name>
<dbReference type="FunFam" id="3.30.1540.10:FF:000005">
    <property type="entry name" value="succinate--hydroxymethylglutarate CoA-transferase isoform X4"/>
    <property type="match status" value="1"/>
</dbReference>
<evidence type="ECO:0000256" key="5">
    <source>
        <dbReference type="ARBA" id="ARBA00022833"/>
    </source>
</evidence>
<dbReference type="GO" id="GO:0047369">
    <property type="term" value="F:succinate-hydroxymethylglutarate CoA-transferase activity"/>
    <property type="evidence" value="ECO:0007669"/>
    <property type="project" value="TreeGrafter"/>
</dbReference>
<dbReference type="CDD" id="cd15502">
    <property type="entry name" value="PHD_Phf1p_Phf2p_like"/>
    <property type="match status" value="1"/>
</dbReference>
<gene>
    <name evidence="9" type="ORF">MPDQ_006599</name>
</gene>
<dbReference type="SUPFAM" id="SSF89796">
    <property type="entry name" value="CoA-transferase family III (CaiB/BaiF)"/>
    <property type="match status" value="1"/>
</dbReference>
<dbReference type="InterPro" id="IPR044855">
    <property type="entry name" value="CoA-Trfase_III_dom3_sf"/>
</dbReference>
<evidence type="ECO:0000259" key="8">
    <source>
        <dbReference type="PROSITE" id="PS50016"/>
    </source>
</evidence>
<protein>
    <recommendedName>
        <fullName evidence="8">PHD-type domain-containing protein</fullName>
    </recommendedName>
</protein>
<feature type="domain" description="PHD-type" evidence="8">
    <location>
        <begin position="779"/>
        <end position="835"/>
    </location>
</feature>
<dbReference type="GO" id="GO:0005739">
    <property type="term" value="C:mitochondrion"/>
    <property type="evidence" value="ECO:0007669"/>
    <property type="project" value="TreeGrafter"/>
</dbReference>
<feature type="compositionally biased region" description="Polar residues" evidence="7">
    <location>
        <begin position="705"/>
        <end position="720"/>
    </location>
</feature>
<dbReference type="Gene3D" id="3.40.50.10540">
    <property type="entry name" value="Crotonobetainyl-coa:carnitine coa-transferase, domain 1"/>
    <property type="match status" value="1"/>
</dbReference>
<evidence type="ECO:0000256" key="1">
    <source>
        <dbReference type="ARBA" id="ARBA00008383"/>
    </source>
</evidence>
<sequence>MMVLFNLVCRSGRFWPSSRAGIPQHAAQLQWRYYSSQVAGQDGTLPLQGIRVLDMTRVLAGPYCTQILGDLGAEIIKVEHPVRGDDTRAWGPPYAKYKDTPTDKGPGESAYFLAVNRNKKSIGISFAHKQGVEILHKLAKECDVLVENYLPGNLKKYGMDYETLSALNPKLIYASITGYGQTGPYSNRAGYDVMVEAEMGLMHITGSRDGPPVKVGVAVTDLTTGLYTSNAIMAALLARARTGKGQHIDSSLSDCQVATLSNLASSALISGEKDSGRWGTAHPSIVPYRSYKTLDGDILFGGGNDRLFGVLCDRLGFPEWKTDARFITNRDRVKHRHDIDGMIEGITKTKTTQEWLEIFEGSGMPYAAVNDIQGTLNHSHVLARGMVQEVEHPSCGPIKLVNTPVKYSHAKPGIRTPPPTLGQHTDEILGGMLGLPEEDISRLKQGGVVSQTRGMPEREDASGGLSVRPLPPSSLTPASASAIYPSPDSLQENSSAHIDSTGKSRTTSNLSSSSSSNNPRIPKLSASTTELLARVNGYMKGGNASWLGYNHDNRNGVTGLNLYGSLSSSSTHLNKMKTSSAIIELPTAPFECSRTAAATPVASSVTVSKEDHTKPLQHQPTQPARLVAIAPKLIGAQTTCPQAQEPTIPAGVTATPAASSIASPKRVKSSAASRNRRSATNGGRRSRKRHRGGDSDGEDIIRAGDSSSSESDVTPTATRTKSGRQVHRPSVYVPPSSTSSTGKGSAGPMNASDGQAATSGAAASPRKRRRVYRKGKDVNISCCHCQRGHSPSTNAIVFCDICNDAWHQLCHDPPIDSEVIIVKEKKWFCRECKPVPYQVIQPTVVRSDPDKSIASVQPPPVIPKLEVGGVNFSAAERRGYLSNLSHATLVELLVTLSDRHPSLEIFPANLSSLQLSKFSSQRNTWTTQPESLTNNATMTDSNGEKHHEETPDMGQSSSEPSNRKTHGSVSDDSDFEEFQEHRLYPRAGNGFRLSLNADDLDILREDPRCPTFSYELHGPAKSRMEANEAVPMWGAA</sequence>
<dbReference type="AlphaFoldDB" id="A0A507R2C4"/>
<feature type="compositionally biased region" description="Low complexity" evidence="7">
    <location>
        <begin position="653"/>
        <end position="683"/>
    </location>
</feature>
<evidence type="ECO:0000256" key="3">
    <source>
        <dbReference type="ARBA" id="ARBA00022723"/>
    </source>
</evidence>
<dbReference type="PANTHER" id="PTHR48207">
    <property type="entry name" value="SUCCINATE--HYDROXYMETHYLGLUTARATE COA-TRANSFERASE"/>
    <property type="match status" value="1"/>
</dbReference>
<dbReference type="InterPro" id="IPR011011">
    <property type="entry name" value="Znf_FYVE_PHD"/>
</dbReference>
<evidence type="ECO:0000313" key="9">
    <source>
        <dbReference type="EMBL" id="TQB76822.1"/>
    </source>
</evidence>
<evidence type="ECO:0000256" key="4">
    <source>
        <dbReference type="ARBA" id="ARBA00022771"/>
    </source>
</evidence>
<comment type="similarity">
    <text evidence="1">Belongs to the CoA-transferase III family.</text>
</comment>
<dbReference type="Proteomes" id="UP000319663">
    <property type="component" value="Unassembled WGS sequence"/>
</dbReference>
<evidence type="ECO:0000313" key="10">
    <source>
        <dbReference type="Proteomes" id="UP000319663"/>
    </source>
</evidence>
<keyword evidence="3" id="KW-0479">Metal-binding</keyword>
<dbReference type="Gene3D" id="3.30.40.10">
    <property type="entry name" value="Zinc/RING finger domain, C3HC4 (zinc finger)"/>
    <property type="match status" value="1"/>
</dbReference>
<dbReference type="InterPro" id="IPR003673">
    <property type="entry name" value="CoA-Trfase_fam_III"/>
</dbReference>
<dbReference type="PROSITE" id="PS01359">
    <property type="entry name" value="ZF_PHD_1"/>
    <property type="match status" value="1"/>
</dbReference>
<organism evidence="9 10">
    <name type="scientific">Monascus purpureus</name>
    <name type="common">Red mold</name>
    <name type="synonym">Monascus anka</name>
    <dbReference type="NCBI Taxonomy" id="5098"/>
    <lineage>
        <taxon>Eukaryota</taxon>
        <taxon>Fungi</taxon>
        <taxon>Dikarya</taxon>
        <taxon>Ascomycota</taxon>
        <taxon>Pezizomycotina</taxon>
        <taxon>Eurotiomycetes</taxon>
        <taxon>Eurotiomycetidae</taxon>
        <taxon>Eurotiales</taxon>
        <taxon>Aspergillaceae</taxon>
        <taxon>Monascus</taxon>
    </lineage>
</organism>
<dbReference type="PANTHER" id="PTHR48207:SF3">
    <property type="entry name" value="SUCCINATE--HYDROXYMETHYLGLUTARATE COA-TRANSFERASE"/>
    <property type="match status" value="1"/>
</dbReference>
<dbReference type="InterPro" id="IPR023606">
    <property type="entry name" value="CoA-Trfase_III_dom_1_sf"/>
</dbReference>
<feature type="region of interest" description="Disordered" evidence="7">
    <location>
        <begin position="920"/>
        <end position="975"/>
    </location>
</feature>
<dbReference type="Pfam" id="PF00628">
    <property type="entry name" value="PHD"/>
    <property type="match status" value="1"/>
</dbReference>
<reference evidence="9 10" key="1">
    <citation type="submission" date="2019-06" db="EMBL/GenBank/DDBJ databases">
        <title>Wine fermentation using esterase from Monascus purpureus.</title>
        <authorList>
            <person name="Geng C."/>
            <person name="Zhang Y."/>
        </authorList>
    </citation>
    <scope>NUCLEOTIDE SEQUENCE [LARGE SCALE GENOMIC DNA]</scope>
    <source>
        <strain evidence="9">HQ1</strain>
    </source>
</reference>
<comment type="caution">
    <text evidence="9">The sequence shown here is derived from an EMBL/GenBank/DDBJ whole genome shotgun (WGS) entry which is preliminary data.</text>
</comment>